<evidence type="ECO:0000259" key="14">
    <source>
        <dbReference type="PROSITE" id="PS50929"/>
    </source>
</evidence>
<dbReference type="GO" id="GO:0030587">
    <property type="term" value="P:sorocarp development"/>
    <property type="evidence" value="ECO:0007669"/>
    <property type="project" value="EnsemblProtists"/>
</dbReference>
<dbReference type="CDD" id="cd18577">
    <property type="entry name" value="ABC_6TM_Pgp_ABCB1_D1_like"/>
    <property type="match status" value="1"/>
</dbReference>
<dbReference type="PROSITE" id="PS50929">
    <property type="entry name" value="ABC_TM1F"/>
    <property type="match status" value="2"/>
</dbReference>
<feature type="region of interest" description="Disordered" evidence="11">
    <location>
        <begin position="1"/>
        <end position="28"/>
    </location>
</feature>
<dbReference type="InterPro" id="IPR011527">
    <property type="entry name" value="ABC1_TM_dom"/>
</dbReference>
<dbReference type="GeneID" id="14869462"/>
<dbReference type="FunFam" id="3.40.50.300:FF:000205">
    <property type="entry name" value="ABC transporter B family member 4"/>
    <property type="match status" value="1"/>
</dbReference>
<evidence type="ECO:0000256" key="4">
    <source>
        <dbReference type="ARBA" id="ARBA00022692"/>
    </source>
</evidence>
<keyword evidence="10" id="KW-0175">Coiled coil</keyword>
<dbReference type="PANTHER" id="PTHR43394">
    <property type="entry name" value="ATP-DEPENDENT PERMEASE MDL1, MITOCHONDRIAL"/>
    <property type="match status" value="1"/>
</dbReference>
<evidence type="ECO:0000256" key="12">
    <source>
        <dbReference type="SAM" id="Phobius"/>
    </source>
</evidence>
<dbReference type="EMBL" id="GL883021">
    <property type="protein sequence ID" value="EGG17681.1"/>
    <property type="molecule type" value="Genomic_DNA"/>
</dbReference>
<evidence type="ECO:0000313" key="15">
    <source>
        <dbReference type="EMBL" id="EGG17681.1"/>
    </source>
</evidence>
<dbReference type="InterPro" id="IPR003439">
    <property type="entry name" value="ABC_transporter-like_ATP-bd"/>
</dbReference>
<keyword evidence="5" id="KW-0677">Repeat</keyword>
<feature type="region of interest" description="Disordered" evidence="11">
    <location>
        <begin position="59"/>
        <end position="98"/>
    </location>
</feature>
<dbReference type="PROSITE" id="PS50893">
    <property type="entry name" value="ABC_TRANSPORTER_2"/>
    <property type="match status" value="2"/>
</dbReference>
<evidence type="ECO:0000256" key="5">
    <source>
        <dbReference type="ARBA" id="ARBA00022737"/>
    </source>
</evidence>
<comment type="similarity">
    <text evidence="2">Belongs to the ABC transporter superfamily. ABCB family. Multidrug resistance exporter (TC 3.A.1.201) subfamily.</text>
</comment>
<dbReference type="SMART" id="SM00382">
    <property type="entry name" value="AAA"/>
    <property type="match status" value="2"/>
</dbReference>
<feature type="coiled-coil region" evidence="10">
    <location>
        <begin position="734"/>
        <end position="782"/>
    </location>
</feature>
<accession>F4Q3M3</accession>
<dbReference type="FunFam" id="1.20.1560.10:FF:000018">
    <property type="entry name" value="ATP-binding cassette subfamily B member 11"/>
    <property type="match status" value="1"/>
</dbReference>
<feature type="transmembrane region" description="Helical" evidence="12">
    <location>
        <begin position="840"/>
        <end position="867"/>
    </location>
</feature>
<sequence length="1399" mass="152248">MDHDTNSIGVSDQAADGDHSVNANNNNNNNELQAVDLINNADDNVSLCPSDVNIISQNDKLKQQQQQAEEEGADKKKKKKGFFGKKKKDGKEDDKPAEEKKPMVSFFELFRYATLTEKMLMFFGSLAALANGVAMPAISLVAGQMVDSFRPENFNDPDYKLGAEVAKIAVYFVYIGIGTLVCSYIETSMWMIAGERQAKTVRQEYLKAILRQDIGWFDVTKSSELATRISSDTLLYQEGIGEKVGNYIHHNSTFLCGFIIGFTKGWQLTLVILSVTPLLAIAGGFVAKVISEFAIEGQRAYAKAGSVAEEKLGAIRTVSMFSGEEKETNRYAENLEEALAIGHKKGYTNGAGIGAVLFVIFGTYSLAFWYGSKLIFDGTNNAITGNPWTGGDVLTVLFSVIIGAMALGQAAPSMAAFAAARAAGHSIFSIVDRKSLIDPLSKDGKKLETVQGNIEFEHVQFSYPSRPDVPIFQDFTLSIKAGQTVALVGDSGGGKSSAVSLLERFYDPTGGRILLDGSDLKDINVKSLRDNIGLVSQEPVLFAVSIIENIRYGREDATMDEIIAATKAANAHDFISSLPEGYDTLVGEKGVQMSGGQKQRIAIARAMIKDPKILLLDEATSALDAESEHLVQAAINRLIQGRTNIIIAHRLTTVQHADVIAVVRGGAIVEQGKHAELLALNGVYTSLVQRQQASSEEDKLKAKILQEKTGNADDMGLAKKMQETVKDQEEEPDIQELLAKEKLEQEQLKKKEIEMVNLTPEEKEARDKAATKKKQKEMLKQKVPLRRLLKMSSPEIHLFIMGCIAALCTGSVNPIFSILLAEILTVFQNPDMDTLKKEAAMMAIWFLIVAIGSGIAHFVQIVCFNHIGERLTFRLRHISFRSIIRQEIGWFDMPENATGVLTTNLAKDATLVQGLSSDRLGLLLQNLITALVGLIIAYVSGWKLALVVTATIPAIILAGKLELDFMQGFSQKSKDAYANAGQVASEAIGAVRTVASFSSEEKIFKNYEKKLAGPMSMGFKNAQVSGIAMGFSQFVIFAVYALSYWYGGRLVDSNEWPASDSKLADTCAGPFGGPNDFWPSESVCINAINAIEGFGVMMRVFMAIVLSSQGIGQSFSFAPDMAKAKTATLSIFALIDRVSKIDPFINKGTTVNPTEIRGDIEIKNLHFTYPSRPNKKIFNGLNLVIPAGSKVALVGSSGGGKSSIISLLERFYDPAQGEITIDGQDIHGMNLKSLRSILGLVGQEPTLFSGTVYDNIVYGKPNATMEEVETAAKSANAHDFISALPNGYQTQLGDKYTQLSGGQKQRVAIARAIIRQPKILLLDEATSALDSKSEKVVQAALDNIMKGKTAIVVAHRLSTIIDSDIIAVIHNGTIIEQGNHRELMDLNGFYSRLVSKQIQ</sequence>
<dbReference type="InterPro" id="IPR017871">
    <property type="entry name" value="ABC_transporter-like_CS"/>
</dbReference>
<dbReference type="Pfam" id="PF00664">
    <property type="entry name" value="ABC_membrane"/>
    <property type="match status" value="2"/>
</dbReference>
<dbReference type="InterPro" id="IPR003593">
    <property type="entry name" value="AAA+_ATPase"/>
</dbReference>
<feature type="transmembrane region" description="Helical" evidence="12">
    <location>
        <begin position="120"/>
        <end position="145"/>
    </location>
</feature>
<dbReference type="SUPFAM" id="SSF90123">
    <property type="entry name" value="ABC transporter transmembrane region"/>
    <property type="match status" value="2"/>
</dbReference>
<feature type="compositionally biased region" description="Basic residues" evidence="11">
    <location>
        <begin position="75"/>
        <end position="88"/>
    </location>
</feature>
<keyword evidence="4 12" id="KW-0812">Transmembrane</keyword>
<dbReference type="RefSeq" id="XP_004356165.1">
    <property type="nucleotide sequence ID" value="XM_004356112.1"/>
</dbReference>
<evidence type="ECO:0000256" key="6">
    <source>
        <dbReference type="ARBA" id="ARBA00022741"/>
    </source>
</evidence>
<dbReference type="STRING" id="1054147.F4Q3M3"/>
<proteinExistence type="inferred from homology"/>
<protein>
    <recommendedName>
        <fullName evidence="17">ABC transporter B family protein</fullName>
    </recommendedName>
</protein>
<keyword evidence="9 12" id="KW-0472">Membrane</keyword>
<evidence type="ECO:0000256" key="2">
    <source>
        <dbReference type="ARBA" id="ARBA00007577"/>
    </source>
</evidence>
<keyword evidence="8 12" id="KW-1133">Transmembrane helix</keyword>
<dbReference type="InterPro" id="IPR036640">
    <property type="entry name" value="ABC1_TM_sf"/>
</dbReference>
<dbReference type="GO" id="GO:0090374">
    <property type="term" value="P:oligopeptide export from mitochondrion"/>
    <property type="evidence" value="ECO:0007669"/>
    <property type="project" value="TreeGrafter"/>
</dbReference>
<feature type="domain" description="ABC transporter" evidence="13">
    <location>
        <begin position="1160"/>
        <end position="1396"/>
    </location>
</feature>
<dbReference type="SUPFAM" id="SSF52540">
    <property type="entry name" value="P-loop containing nucleoside triphosphate hydrolases"/>
    <property type="match status" value="2"/>
</dbReference>
<dbReference type="OrthoDB" id="6500128at2759"/>
<dbReference type="FunFam" id="3.40.50.300:FF:000251">
    <property type="entry name" value="ABC transporter B family member 19"/>
    <property type="match status" value="1"/>
</dbReference>
<dbReference type="CDD" id="cd03249">
    <property type="entry name" value="ABC_MTABC3_MDL1_MDL2"/>
    <property type="match status" value="2"/>
</dbReference>
<dbReference type="Gene3D" id="3.40.50.300">
    <property type="entry name" value="P-loop containing nucleotide triphosphate hydrolases"/>
    <property type="match status" value="2"/>
</dbReference>
<evidence type="ECO:0000256" key="3">
    <source>
        <dbReference type="ARBA" id="ARBA00022448"/>
    </source>
</evidence>
<dbReference type="Gene3D" id="1.20.1560.10">
    <property type="entry name" value="ABC transporter type 1, transmembrane domain"/>
    <property type="match status" value="2"/>
</dbReference>
<evidence type="ECO:0000313" key="16">
    <source>
        <dbReference type="Proteomes" id="UP000007797"/>
    </source>
</evidence>
<dbReference type="GO" id="GO:0005524">
    <property type="term" value="F:ATP binding"/>
    <property type="evidence" value="ECO:0007669"/>
    <property type="project" value="UniProtKB-KW"/>
</dbReference>
<evidence type="ECO:0000256" key="1">
    <source>
        <dbReference type="ARBA" id="ARBA00004651"/>
    </source>
</evidence>
<keyword evidence="16" id="KW-1185">Reference proteome</keyword>
<dbReference type="Pfam" id="PF00005">
    <property type="entry name" value="ABC_tran"/>
    <property type="match status" value="2"/>
</dbReference>
<feature type="transmembrane region" description="Helical" evidence="12">
    <location>
        <begin position="165"/>
        <end position="185"/>
    </location>
</feature>
<dbReference type="PROSITE" id="PS00211">
    <property type="entry name" value="ABC_TRANSPORTER_1"/>
    <property type="match status" value="2"/>
</dbReference>
<feature type="transmembrane region" description="Helical" evidence="12">
    <location>
        <begin position="351"/>
        <end position="371"/>
    </location>
</feature>
<evidence type="ECO:0000256" key="10">
    <source>
        <dbReference type="SAM" id="Coils"/>
    </source>
</evidence>
<dbReference type="GO" id="GO:0016887">
    <property type="term" value="F:ATP hydrolysis activity"/>
    <property type="evidence" value="ECO:0007669"/>
    <property type="project" value="InterPro"/>
</dbReference>
<dbReference type="OMA" id="GYFRLAM"/>
<evidence type="ECO:0008006" key="17">
    <source>
        <dbReference type="Google" id="ProtNLM"/>
    </source>
</evidence>
<dbReference type="PANTHER" id="PTHR43394:SF27">
    <property type="entry name" value="ATP-DEPENDENT TRANSLOCASE ABCB1-LIKE"/>
    <property type="match status" value="1"/>
</dbReference>
<dbReference type="CDD" id="cd18578">
    <property type="entry name" value="ABC_6TM_Pgp_ABCB1_D2_like"/>
    <property type="match status" value="1"/>
</dbReference>
<keyword evidence="3" id="KW-0813">Transport</keyword>
<feature type="transmembrane region" description="Helical" evidence="12">
    <location>
        <begin position="396"/>
        <end position="420"/>
    </location>
</feature>
<feature type="domain" description="ABC transmembrane type-1" evidence="14">
    <location>
        <begin position="122"/>
        <end position="419"/>
    </location>
</feature>
<feature type="domain" description="ABC transmembrane type-1" evidence="14">
    <location>
        <begin position="800"/>
        <end position="1123"/>
    </location>
</feature>
<name>F4Q3M3_CACFS</name>
<gene>
    <name evidence="15" type="ORF">DFA_08677</name>
</gene>
<keyword evidence="7" id="KW-0067">ATP-binding</keyword>
<dbReference type="GO" id="GO:0005886">
    <property type="term" value="C:plasma membrane"/>
    <property type="evidence" value="ECO:0007669"/>
    <property type="project" value="UniProtKB-SubCell"/>
</dbReference>
<organism evidence="15 16">
    <name type="scientific">Cavenderia fasciculata</name>
    <name type="common">Slime mold</name>
    <name type="synonym">Dictyostelium fasciculatum</name>
    <dbReference type="NCBI Taxonomy" id="261658"/>
    <lineage>
        <taxon>Eukaryota</taxon>
        <taxon>Amoebozoa</taxon>
        <taxon>Evosea</taxon>
        <taxon>Eumycetozoa</taxon>
        <taxon>Dictyostelia</taxon>
        <taxon>Acytosteliales</taxon>
        <taxon>Cavenderiaceae</taxon>
        <taxon>Cavenderia</taxon>
    </lineage>
</organism>
<dbReference type="Proteomes" id="UP000007797">
    <property type="component" value="Unassembled WGS sequence"/>
</dbReference>
<dbReference type="GO" id="GO:0015421">
    <property type="term" value="F:ABC-type oligopeptide transporter activity"/>
    <property type="evidence" value="ECO:0007669"/>
    <property type="project" value="TreeGrafter"/>
</dbReference>
<dbReference type="InterPro" id="IPR027417">
    <property type="entry name" value="P-loop_NTPase"/>
</dbReference>
<feature type="compositionally biased region" description="Basic and acidic residues" evidence="11">
    <location>
        <begin position="89"/>
        <end position="98"/>
    </location>
</feature>
<dbReference type="KEGG" id="dfa:DFA_08677"/>
<evidence type="ECO:0000256" key="11">
    <source>
        <dbReference type="SAM" id="MobiDB-lite"/>
    </source>
</evidence>
<feature type="compositionally biased region" description="Polar residues" evidence="11">
    <location>
        <begin position="1"/>
        <end position="10"/>
    </location>
</feature>
<comment type="subcellular location">
    <subcellularLocation>
        <location evidence="1">Cell membrane</location>
        <topology evidence="1">Multi-pass membrane protein</topology>
    </subcellularLocation>
</comment>
<reference evidence="16" key="1">
    <citation type="journal article" date="2011" name="Genome Res.">
        <title>Phylogeny-wide analysis of social amoeba genomes highlights ancient origins for complex intercellular communication.</title>
        <authorList>
            <person name="Heidel A.J."/>
            <person name="Lawal H.M."/>
            <person name="Felder M."/>
            <person name="Schilde C."/>
            <person name="Helps N.R."/>
            <person name="Tunggal B."/>
            <person name="Rivero F."/>
            <person name="John U."/>
            <person name="Schleicher M."/>
            <person name="Eichinger L."/>
            <person name="Platzer M."/>
            <person name="Noegel A.A."/>
            <person name="Schaap P."/>
            <person name="Gloeckner G."/>
        </authorList>
    </citation>
    <scope>NUCLEOTIDE SEQUENCE [LARGE SCALE GENOMIC DNA]</scope>
    <source>
        <strain evidence="16">SH3</strain>
    </source>
</reference>
<dbReference type="GO" id="GO:0070730">
    <property type="term" value="P:cAMP transport"/>
    <property type="evidence" value="ECO:0007669"/>
    <property type="project" value="EnsemblProtists"/>
</dbReference>
<feature type="transmembrane region" description="Helical" evidence="12">
    <location>
        <begin position="920"/>
        <end position="938"/>
    </location>
</feature>
<dbReference type="GO" id="GO:0005743">
    <property type="term" value="C:mitochondrial inner membrane"/>
    <property type="evidence" value="ECO:0007669"/>
    <property type="project" value="TreeGrafter"/>
</dbReference>
<evidence type="ECO:0000256" key="7">
    <source>
        <dbReference type="ARBA" id="ARBA00022840"/>
    </source>
</evidence>
<dbReference type="InterPro" id="IPR039421">
    <property type="entry name" value="Type_1_exporter"/>
</dbReference>
<feature type="domain" description="ABC transporter" evidence="13">
    <location>
        <begin position="454"/>
        <end position="690"/>
    </location>
</feature>
<evidence type="ECO:0000256" key="9">
    <source>
        <dbReference type="ARBA" id="ARBA00023136"/>
    </source>
</evidence>
<evidence type="ECO:0000256" key="8">
    <source>
        <dbReference type="ARBA" id="ARBA00022989"/>
    </source>
</evidence>
<feature type="transmembrane region" description="Helical" evidence="12">
    <location>
        <begin position="796"/>
        <end position="820"/>
    </location>
</feature>
<keyword evidence="6" id="KW-0547">Nucleotide-binding</keyword>
<evidence type="ECO:0000259" key="13">
    <source>
        <dbReference type="PROSITE" id="PS50893"/>
    </source>
</evidence>
<feature type="transmembrane region" description="Helical" evidence="12">
    <location>
        <begin position="1024"/>
        <end position="1046"/>
    </location>
</feature>
<dbReference type="FunFam" id="1.20.1560.10:FF:000009">
    <property type="entry name" value="ABC transporter B family member 1"/>
    <property type="match status" value="1"/>
</dbReference>